<evidence type="ECO:0000259" key="1">
    <source>
        <dbReference type="SMART" id="SM00382"/>
    </source>
</evidence>
<sequence>MKENTQPAPGVEAPPLAAPARVAVPVTLDQLVDRALQLALSGRRTILGIAGAPGAGKSTLAEALVKRLGPVLAVFVPMDGFHLSNTVLDSLGLRASKGAQNTFDAHGYVHLLQRLAQQPESAAAGLDGIIYAPEFDRALDSSIGSAVPVQATTPLVVTEGNYLLLDDAPWNVASQVCAELWFLAPDEDERVSQLTARHERFGRSAEEARQRSLGSDQHNAEMINATAHRATHVFRLTDRW</sequence>
<dbReference type="Proteomes" id="UP000273119">
    <property type="component" value="Unassembled WGS sequence"/>
</dbReference>
<keyword evidence="2" id="KW-0808">Transferase</keyword>
<comment type="caution">
    <text evidence="2">The sequence shown here is derived from an EMBL/GenBank/DDBJ whole genome shotgun (WGS) entry which is preliminary data.</text>
</comment>
<feature type="domain" description="AAA+ ATPase" evidence="1">
    <location>
        <begin position="43"/>
        <end position="202"/>
    </location>
</feature>
<dbReference type="InterPro" id="IPR027417">
    <property type="entry name" value="P-loop_NTPase"/>
</dbReference>
<organism evidence="2 3">
    <name type="scientific">Galactobacter caseinivorans</name>
    <dbReference type="NCBI Taxonomy" id="2676123"/>
    <lineage>
        <taxon>Bacteria</taxon>
        <taxon>Bacillati</taxon>
        <taxon>Actinomycetota</taxon>
        <taxon>Actinomycetes</taxon>
        <taxon>Micrococcales</taxon>
        <taxon>Micrococcaceae</taxon>
        <taxon>Galactobacter</taxon>
    </lineage>
</organism>
<dbReference type="InterPro" id="IPR003593">
    <property type="entry name" value="AAA+_ATPase"/>
</dbReference>
<protein>
    <submittedName>
        <fullName evidence="2">Nucleoside/nucleotide kinase family protein</fullName>
    </submittedName>
</protein>
<dbReference type="SMART" id="SM00382">
    <property type="entry name" value="AAA"/>
    <property type="match status" value="1"/>
</dbReference>
<reference evidence="2 3" key="1">
    <citation type="submission" date="2018-07" db="EMBL/GenBank/DDBJ databases">
        <title>Arthrobacter sp. nov., isolated from raw cow's milk with high bacterial count.</title>
        <authorList>
            <person name="Hahne J."/>
            <person name="Isele D."/>
            <person name="Lipski A."/>
        </authorList>
    </citation>
    <scope>NUCLEOTIDE SEQUENCE [LARGE SCALE GENOMIC DNA]</scope>
    <source>
        <strain evidence="2 3">JZ R-183</strain>
    </source>
</reference>
<evidence type="ECO:0000313" key="2">
    <source>
        <dbReference type="EMBL" id="RKW71386.1"/>
    </source>
</evidence>
<dbReference type="Pfam" id="PF03308">
    <property type="entry name" value="MeaB"/>
    <property type="match status" value="1"/>
</dbReference>
<dbReference type="EMBL" id="QQXL01000001">
    <property type="protein sequence ID" value="RKW71386.1"/>
    <property type="molecule type" value="Genomic_DNA"/>
</dbReference>
<dbReference type="RefSeq" id="WP_121483649.1">
    <property type="nucleotide sequence ID" value="NZ_QQXL01000001.1"/>
</dbReference>
<dbReference type="AlphaFoldDB" id="A0A496PLP6"/>
<dbReference type="SUPFAM" id="SSF52540">
    <property type="entry name" value="P-loop containing nucleoside triphosphate hydrolases"/>
    <property type="match status" value="1"/>
</dbReference>
<evidence type="ECO:0000313" key="3">
    <source>
        <dbReference type="Proteomes" id="UP000273119"/>
    </source>
</evidence>
<keyword evidence="3" id="KW-1185">Reference proteome</keyword>
<accession>A0A496PLP6</accession>
<name>A0A496PLP6_9MICC</name>
<dbReference type="GO" id="GO:0016301">
    <property type="term" value="F:kinase activity"/>
    <property type="evidence" value="ECO:0007669"/>
    <property type="project" value="UniProtKB-KW"/>
</dbReference>
<proteinExistence type="predicted"/>
<keyword evidence="2" id="KW-0418">Kinase</keyword>
<dbReference type="PANTHER" id="PTHR10285">
    <property type="entry name" value="URIDINE KINASE"/>
    <property type="match status" value="1"/>
</dbReference>
<dbReference type="Gene3D" id="3.40.50.300">
    <property type="entry name" value="P-loop containing nucleotide triphosphate hydrolases"/>
    <property type="match status" value="2"/>
</dbReference>
<dbReference type="NCBIfam" id="NF006743">
    <property type="entry name" value="PRK09270.1-2"/>
    <property type="match status" value="1"/>
</dbReference>
<gene>
    <name evidence="2" type="ORF">DWQ67_00570</name>
</gene>